<dbReference type="InterPro" id="IPR000537">
    <property type="entry name" value="UbiA_prenyltransferase"/>
</dbReference>
<evidence type="ECO:0000256" key="6">
    <source>
        <dbReference type="ARBA" id="ARBA00022989"/>
    </source>
</evidence>
<dbReference type="PIRSF" id="PIRSF005355">
    <property type="entry name" value="UBIAD1"/>
    <property type="match status" value="1"/>
</dbReference>
<dbReference type="OrthoDB" id="9767568at2"/>
<evidence type="ECO:0000313" key="10">
    <source>
        <dbReference type="EMBL" id="SDU98423.1"/>
    </source>
</evidence>
<feature type="transmembrane region" description="Helical" evidence="8">
    <location>
        <begin position="179"/>
        <end position="198"/>
    </location>
</feature>
<dbReference type="PANTHER" id="PTHR13929">
    <property type="entry name" value="1,4-DIHYDROXY-2-NAPHTHOATE OCTAPRENYLTRANSFERASE"/>
    <property type="match status" value="1"/>
</dbReference>
<comment type="function">
    <text evidence="8">Conversion of 1,4-dihydroxy-2-naphthoate (DHNA) to demethylmenaquinone (DMK).</text>
</comment>
<feature type="transmembrane region" description="Helical" evidence="8">
    <location>
        <begin position="226"/>
        <end position="243"/>
    </location>
</feature>
<evidence type="ECO:0000256" key="9">
    <source>
        <dbReference type="NCBIfam" id="TIGR00751"/>
    </source>
</evidence>
<keyword evidence="3 8" id="KW-1003">Cell membrane</keyword>
<feature type="transmembrane region" description="Helical" evidence="8">
    <location>
        <begin position="249"/>
        <end position="268"/>
    </location>
</feature>
<dbReference type="GO" id="GO:0042371">
    <property type="term" value="P:vitamin K biosynthetic process"/>
    <property type="evidence" value="ECO:0007669"/>
    <property type="project" value="TreeGrafter"/>
</dbReference>
<dbReference type="CDD" id="cd13962">
    <property type="entry name" value="PT_UbiA_UBIAD1"/>
    <property type="match status" value="1"/>
</dbReference>
<keyword evidence="4 8" id="KW-0808">Transferase</keyword>
<dbReference type="Pfam" id="PF01040">
    <property type="entry name" value="UbiA"/>
    <property type="match status" value="1"/>
</dbReference>
<gene>
    <name evidence="8" type="primary">menA</name>
    <name evidence="10" type="ORF">SAMN04488544_2993</name>
</gene>
<keyword evidence="5 8" id="KW-0812">Transmembrane</keyword>
<dbReference type="InterPro" id="IPR044878">
    <property type="entry name" value="UbiA_sf"/>
</dbReference>
<dbReference type="STRING" id="546874.SAMN04488544_2993"/>
<comment type="catalytic activity">
    <reaction evidence="8">
        <text>an all-trans-polyprenyl diphosphate + 1,4-dihydroxy-2-naphthoate + H(+) = a 2-demethylmenaquinol + CO2 + diphosphate</text>
        <dbReference type="Rhea" id="RHEA:26478"/>
        <dbReference type="Rhea" id="RHEA-COMP:9563"/>
        <dbReference type="Rhea" id="RHEA-COMP:9564"/>
        <dbReference type="ChEBI" id="CHEBI:11173"/>
        <dbReference type="ChEBI" id="CHEBI:15378"/>
        <dbReference type="ChEBI" id="CHEBI:16526"/>
        <dbReference type="ChEBI" id="CHEBI:33019"/>
        <dbReference type="ChEBI" id="CHEBI:55437"/>
        <dbReference type="ChEBI" id="CHEBI:58914"/>
        <dbReference type="EC" id="2.5.1.74"/>
    </reaction>
</comment>
<evidence type="ECO:0000256" key="8">
    <source>
        <dbReference type="HAMAP-Rule" id="MF_01937"/>
    </source>
</evidence>
<dbReference type="UniPathway" id="UPA00079">
    <property type="reaction ID" value="UER00168"/>
</dbReference>
<dbReference type="GO" id="GO:0005886">
    <property type="term" value="C:plasma membrane"/>
    <property type="evidence" value="ECO:0007669"/>
    <property type="project" value="UniProtKB-SubCell"/>
</dbReference>
<dbReference type="Gene3D" id="1.10.357.140">
    <property type="entry name" value="UbiA prenyltransferase"/>
    <property type="match status" value="1"/>
</dbReference>
<evidence type="ECO:0000256" key="1">
    <source>
        <dbReference type="ARBA" id="ARBA00004141"/>
    </source>
</evidence>
<feature type="transmembrane region" description="Helical" evidence="8">
    <location>
        <begin position="152"/>
        <end position="173"/>
    </location>
</feature>
<evidence type="ECO:0000256" key="5">
    <source>
        <dbReference type="ARBA" id="ARBA00022692"/>
    </source>
</evidence>
<comment type="similarity">
    <text evidence="8">Belongs to the MenA family. Type 1 subfamily.</text>
</comment>
<dbReference type="HAMAP" id="MF_01937">
    <property type="entry name" value="MenA_1"/>
    <property type="match status" value="1"/>
</dbReference>
<dbReference type="NCBIfam" id="TIGR00751">
    <property type="entry name" value="menA"/>
    <property type="match status" value="1"/>
</dbReference>
<dbReference type="EC" id="2.5.1.74" evidence="8 9"/>
<evidence type="ECO:0000256" key="2">
    <source>
        <dbReference type="ARBA" id="ARBA00022428"/>
    </source>
</evidence>
<organism evidence="10 11">
    <name type="scientific">Microlunatus sagamiharensis</name>
    <dbReference type="NCBI Taxonomy" id="546874"/>
    <lineage>
        <taxon>Bacteria</taxon>
        <taxon>Bacillati</taxon>
        <taxon>Actinomycetota</taxon>
        <taxon>Actinomycetes</taxon>
        <taxon>Propionibacteriales</taxon>
        <taxon>Propionibacteriaceae</taxon>
        <taxon>Microlunatus</taxon>
    </lineage>
</organism>
<dbReference type="Proteomes" id="UP000198825">
    <property type="component" value="Chromosome I"/>
</dbReference>
<dbReference type="InterPro" id="IPR004657">
    <property type="entry name" value="MenA"/>
</dbReference>
<keyword evidence="2 8" id="KW-0474">Menaquinone biosynthesis</keyword>
<evidence type="ECO:0000256" key="4">
    <source>
        <dbReference type="ARBA" id="ARBA00022679"/>
    </source>
</evidence>
<feature type="transmembrane region" description="Helical" evidence="8">
    <location>
        <begin position="97"/>
        <end position="118"/>
    </location>
</feature>
<dbReference type="AlphaFoldDB" id="A0A1H2MYJ6"/>
<feature type="transmembrane region" description="Helical" evidence="8">
    <location>
        <begin position="48"/>
        <end position="68"/>
    </location>
</feature>
<dbReference type="GO" id="GO:0009234">
    <property type="term" value="P:menaquinone biosynthetic process"/>
    <property type="evidence" value="ECO:0007669"/>
    <property type="project" value="UniProtKB-UniRule"/>
</dbReference>
<dbReference type="GO" id="GO:0046428">
    <property type="term" value="F:1,4-dihydroxy-2-naphthoate polyprenyltransferase activity"/>
    <property type="evidence" value="ECO:0007669"/>
    <property type="project" value="UniProtKB-UniRule"/>
</dbReference>
<dbReference type="RefSeq" id="WP_091075856.1">
    <property type="nucleotide sequence ID" value="NZ_LT629799.1"/>
</dbReference>
<sequence length="301" mass="30244">MSAPVEGAAPRATPAQWVEGARPRTLPAAVSPVVAATGVAAYTGGADLPVALLALLVSLALQVGVNFANDYSDGIRGTDAVRVGPLRLVGSGLARPATVRAAAFACFALAGVAGLALVVLTGHWWLLAVGVACVLAAWYYTGGRRPYGYAGLGEVFVFVFFGLVAVCGTGYVQTGHVDAALLLTAVWVGCLTTAVLVANNLRDLAGDAAVGKRTLATRLGDRGTRLFYVGLVVVAALALVGVAALTTAWVLLALLALLLLAGPVRAVLGGARGRDLIAVLKATGLAGLAASLVSALALVLA</sequence>
<keyword evidence="7 8" id="KW-0472">Membrane</keyword>
<reference evidence="11" key="1">
    <citation type="submission" date="2016-10" db="EMBL/GenBank/DDBJ databases">
        <authorList>
            <person name="Varghese N."/>
            <person name="Submissions S."/>
        </authorList>
    </citation>
    <scope>NUCLEOTIDE SEQUENCE [LARGE SCALE GENOMIC DNA]</scope>
    <source>
        <strain evidence="11">DSM 21743</strain>
    </source>
</reference>
<evidence type="ECO:0000256" key="3">
    <source>
        <dbReference type="ARBA" id="ARBA00022475"/>
    </source>
</evidence>
<evidence type="ECO:0000313" key="11">
    <source>
        <dbReference type="Proteomes" id="UP000198825"/>
    </source>
</evidence>
<dbReference type="EMBL" id="LT629799">
    <property type="protein sequence ID" value="SDU98423.1"/>
    <property type="molecule type" value="Genomic_DNA"/>
</dbReference>
<feature type="transmembrane region" description="Helical" evidence="8">
    <location>
        <begin position="280"/>
        <end position="300"/>
    </location>
</feature>
<accession>A0A1H2MYJ6</accession>
<proteinExistence type="inferred from homology"/>
<evidence type="ECO:0000256" key="7">
    <source>
        <dbReference type="ARBA" id="ARBA00023136"/>
    </source>
</evidence>
<name>A0A1H2MYJ6_9ACTN</name>
<comment type="subcellular location">
    <subcellularLocation>
        <location evidence="8">Cell membrane</location>
        <topology evidence="8">Multi-pass membrane protein</topology>
    </subcellularLocation>
    <subcellularLocation>
        <location evidence="1">Membrane</location>
        <topology evidence="1">Multi-pass membrane protein</topology>
    </subcellularLocation>
</comment>
<comment type="pathway">
    <text evidence="8">Quinol/quinone metabolism; menaquinone biosynthesis; menaquinol from 1,4-dihydroxy-2-naphthoate: step 1/2.</text>
</comment>
<keyword evidence="11" id="KW-1185">Reference proteome</keyword>
<dbReference type="PANTHER" id="PTHR13929:SF0">
    <property type="entry name" value="UBIA PRENYLTRANSFERASE DOMAIN-CONTAINING PROTEIN 1"/>
    <property type="match status" value="1"/>
</dbReference>
<dbReference type="NCBIfam" id="NF004751">
    <property type="entry name" value="PRK06080.1-3"/>
    <property type="match status" value="1"/>
</dbReference>
<keyword evidence="6 8" id="KW-1133">Transmembrane helix</keyword>
<feature type="transmembrane region" description="Helical" evidence="8">
    <location>
        <begin position="124"/>
        <end position="140"/>
    </location>
</feature>
<dbReference type="InterPro" id="IPR026046">
    <property type="entry name" value="UBIAD1"/>
</dbReference>
<protein>
    <recommendedName>
        <fullName evidence="8 9">1,4-dihydroxy-2-naphthoate octaprenyltransferase</fullName>
        <shortName evidence="8">DHNA-octaprenyltransferase</shortName>
        <ecNumber evidence="8 9">2.5.1.74</ecNumber>
    </recommendedName>
</protein>